<comment type="subcellular location">
    <subcellularLocation>
        <location evidence="1">Cell membrane</location>
        <topology evidence="1">Multi-pass membrane protein</topology>
    </subcellularLocation>
</comment>
<dbReference type="PROSITE" id="PS51257">
    <property type="entry name" value="PROKAR_LIPOPROTEIN"/>
    <property type="match status" value="1"/>
</dbReference>
<evidence type="ECO:0000256" key="5">
    <source>
        <dbReference type="ARBA" id="ARBA00022989"/>
    </source>
</evidence>
<evidence type="ECO:0000256" key="4">
    <source>
        <dbReference type="ARBA" id="ARBA00022840"/>
    </source>
</evidence>
<keyword evidence="11" id="KW-1185">Reference proteome</keyword>
<sequence length="581" mass="64082">MNTYRKLFAYIPRLKGLAILAVIISGASCVFITGGYYTIYRFLHALIVDSNLQRAQSFAFVIVLLLLAGSIFLGISALIAHHVGFSLETALRKRGVEGLSTASFRFFDTHSSGTIRKTIDDNAALTHTIVAHIIPDATRAFLMPIFIIVVSFLVSIRVGLCVTILTLVTGGILASMMGGNQFMKVYQDALDKLSAETVEYIRGIAVIKIFGVSISSMKKLFTLIHTYSDYAYQYSKHCKKSYVLYQLLFFGVAAILVIPIVFFLPELGSPSILALDLIMVLFLSGVMFAAFMGVMYIGMFAFQGNYAVDSLEALYKQMADESMHFGNETHFAHHSIEFKDVSFSYGDKHVLQDLSFTLEENKIYALVGESGSGKSTIAKLICAYYPLDSGALLIGGKPLSSYTQEALIREIAFVFQDAKLFNDTLFNNVHCAKRDASHEEVMAALSAAGLDSVINKLEKRENTLIGTKGVYLSGGETQRVAIARAILKNAPIVIMDEASASVDADNEYELQKAFKQLMRGKTVIMIAHRLSSITGVDEILLAEQGKIVERGSHAQLIAQNGKYKRLYTLYTQANEWRVGNE</sequence>
<dbReference type="InterPro" id="IPR003439">
    <property type="entry name" value="ABC_transporter-like_ATP-bd"/>
</dbReference>
<keyword evidence="2 7" id="KW-0812">Transmembrane</keyword>
<feature type="transmembrane region" description="Helical" evidence="7">
    <location>
        <begin position="16"/>
        <end position="37"/>
    </location>
</feature>
<feature type="domain" description="ABC transporter" evidence="8">
    <location>
        <begin position="336"/>
        <end position="569"/>
    </location>
</feature>
<evidence type="ECO:0000256" key="7">
    <source>
        <dbReference type="SAM" id="Phobius"/>
    </source>
</evidence>
<gene>
    <name evidence="10" type="ORF">PYS61_02450</name>
</gene>
<dbReference type="PROSITE" id="PS50929">
    <property type="entry name" value="ABC_TM1F"/>
    <property type="match status" value="1"/>
</dbReference>
<feature type="domain" description="ABC transmembrane type-1" evidence="9">
    <location>
        <begin position="19"/>
        <end position="295"/>
    </location>
</feature>
<dbReference type="InterPro" id="IPR003593">
    <property type="entry name" value="AAA+_ATPase"/>
</dbReference>
<dbReference type="SMART" id="SM00382">
    <property type="entry name" value="AAA"/>
    <property type="match status" value="1"/>
</dbReference>
<feature type="transmembrane region" description="Helical" evidence="7">
    <location>
        <begin position="277"/>
        <end position="302"/>
    </location>
</feature>
<dbReference type="PROSITE" id="PS50893">
    <property type="entry name" value="ABC_TRANSPORTER_2"/>
    <property type="match status" value="1"/>
</dbReference>
<evidence type="ECO:0000256" key="6">
    <source>
        <dbReference type="ARBA" id="ARBA00023136"/>
    </source>
</evidence>
<evidence type="ECO:0000259" key="9">
    <source>
        <dbReference type="PROSITE" id="PS50929"/>
    </source>
</evidence>
<dbReference type="PANTHER" id="PTHR24221">
    <property type="entry name" value="ATP-BINDING CASSETTE SUB-FAMILY B"/>
    <property type="match status" value="1"/>
</dbReference>
<feature type="transmembrane region" description="Helical" evidence="7">
    <location>
        <begin position="145"/>
        <end position="174"/>
    </location>
</feature>
<name>A0ABY8C802_9FIRM</name>
<dbReference type="EMBL" id="CP118868">
    <property type="protein sequence ID" value="WEG36049.1"/>
    <property type="molecule type" value="Genomic_DNA"/>
</dbReference>
<evidence type="ECO:0000313" key="10">
    <source>
        <dbReference type="EMBL" id="WEG36049.1"/>
    </source>
</evidence>
<evidence type="ECO:0000256" key="2">
    <source>
        <dbReference type="ARBA" id="ARBA00022692"/>
    </source>
</evidence>
<dbReference type="InterPro" id="IPR027417">
    <property type="entry name" value="P-loop_NTPase"/>
</dbReference>
<evidence type="ECO:0000256" key="3">
    <source>
        <dbReference type="ARBA" id="ARBA00022741"/>
    </source>
</evidence>
<evidence type="ECO:0000259" key="8">
    <source>
        <dbReference type="PROSITE" id="PS50893"/>
    </source>
</evidence>
<proteinExistence type="predicted"/>
<dbReference type="Gene3D" id="3.40.50.300">
    <property type="entry name" value="P-loop containing nucleotide triphosphate hydrolases"/>
    <property type="match status" value="1"/>
</dbReference>
<feature type="transmembrane region" description="Helical" evidence="7">
    <location>
        <begin position="58"/>
        <end position="80"/>
    </location>
</feature>
<organism evidence="10 11">
    <name type="scientific">Amygdalobacter indicium</name>
    <dbReference type="NCBI Taxonomy" id="3029272"/>
    <lineage>
        <taxon>Bacteria</taxon>
        <taxon>Bacillati</taxon>
        <taxon>Bacillota</taxon>
        <taxon>Clostridia</taxon>
        <taxon>Eubacteriales</taxon>
        <taxon>Oscillospiraceae</taxon>
        <taxon>Amygdalobacter</taxon>
    </lineage>
</organism>
<dbReference type="SUPFAM" id="SSF90123">
    <property type="entry name" value="ABC transporter transmembrane region"/>
    <property type="match status" value="1"/>
</dbReference>
<dbReference type="Pfam" id="PF00664">
    <property type="entry name" value="ABC_membrane"/>
    <property type="match status" value="1"/>
</dbReference>
<accession>A0ABY8C802</accession>
<dbReference type="SUPFAM" id="SSF52540">
    <property type="entry name" value="P-loop containing nucleoside triphosphate hydrolases"/>
    <property type="match status" value="1"/>
</dbReference>
<feature type="transmembrane region" description="Helical" evidence="7">
    <location>
        <begin position="242"/>
        <end position="265"/>
    </location>
</feature>
<dbReference type="InterPro" id="IPR011527">
    <property type="entry name" value="ABC1_TM_dom"/>
</dbReference>
<protein>
    <submittedName>
        <fullName evidence="10">ABC transporter ATP-binding protein</fullName>
    </submittedName>
</protein>
<dbReference type="GO" id="GO:0005524">
    <property type="term" value="F:ATP binding"/>
    <property type="evidence" value="ECO:0007669"/>
    <property type="project" value="UniProtKB-KW"/>
</dbReference>
<keyword evidence="6 7" id="KW-0472">Membrane</keyword>
<keyword evidence="4 10" id="KW-0067">ATP-binding</keyword>
<dbReference type="Pfam" id="PF00005">
    <property type="entry name" value="ABC_tran"/>
    <property type="match status" value="1"/>
</dbReference>
<dbReference type="InterPro" id="IPR039421">
    <property type="entry name" value="Type_1_exporter"/>
</dbReference>
<dbReference type="Gene3D" id="1.20.1560.10">
    <property type="entry name" value="ABC transporter type 1, transmembrane domain"/>
    <property type="match status" value="1"/>
</dbReference>
<dbReference type="RefSeq" id="WP_315572058.1">
    <property type="nucleotide sequence ID" value="NZ_CP118868.1"/>
</dbReference>
<dbReference type="PANTHER" id="PTHR24221:SF397">
    <property type="entry name" value="ABC TRANSPORTER, ATP-BINDING TRANSMEMBRANE PROTEIN"/>
    <property type="match status" value="1"/>
</dbReference>
<reference evidence="10 11" key="1">
    <citation type="submission" date="2023-02" db="EMBL/GenBank/DDBJ databases">
        <title>Novel Oscillospiraceae bacterial genomes.</title>
        <authorList>
            <person name="Srinivasan S."/>
            <person name="Austin M.N."/>
            <person name="Fiedler T.L."/>
            <person name="Strenk S.M."/>
            <person name="Agnew K.J."/>
            <person name="Nagana Gowda G.A."/>
            <person name="Raftery D."/>
            <person name="Beamer M.A."/>
            <person name="Achilles S.L."/>
            <person name="Wiesenfeld H.C."/>
            <person name="Fredricks D.N."/>
            <person name="Hillier S.L."/>
        </authorList>
    </citation>
    <scope>NUCLEOTIDE SEQUENCE [LARGE SCALE GENOMIC DNA]</scope>
    <source>
        <strain evidence="10 11">CHIC02 1186E3-8</strain>
    </source>
</reference>
<evidence type="ECO:0000256" key="1">
    <source>
        <dbReference type="ARBA" id="ARBA00004651"/>
    </source>
</evidence>
<dbReference type="InterPro" id="IPR036640">
    <property type="entry name" value="ABC1_TM_sf"/>
</dbReference>
<dbReference type="Proteomes" id="UP001220478">
    <property type="component" value="Chromosome"/>
</dbReference>
<keyword evidence="5 7" id="KW-1133">Transmembrane helix</keyword>
<keyword evidence="3" id="KW-0547">Nucleotide-binding</keyword>
<evidence type="ECO:0000313" key="11">
    <source>
        <dbReference type="Proteomes" id="UP001220478"/>
    </source>
</evidence>